<dbReference type="KEGG" id="ehx:EMIHUDRAFT_237699"/>
<dbReference type="Proteomes" id="UP000013827">
    <property type="component" value="Unassembled WGS sequence"/>
</dbReference>
<dbReference type="Gene3D" id="3.40.50.150">
    <property type="entry name" value="Vaccinia Virus protein VP39"/>
    <property type="match status" value="1"/>
</dbReference>
<proteinExistence type="predicted"/>
<dbReference type="PANTHER" id="PTHR34817">
    <property type="entry name" value="NUCLEOTIDYLTRANSFERASE"/>
    <property type="match status" value="1"/>
</dbReference>
<organism evidence="2 3">
    <name type="scientific">Emiliania huxleyi (strain CCMP1516)</name>
    <dbReference type="NCBI Taxonomy" id="280463"/>
    <lineage>
        <taxon>Eukaryota</taxon>
        <taxon>Haptista</taxon>
        <taxon>Haptophyta</taxon>
        <taxon>Prymnesiophyceae</taxon>
        <taxon>Isochrysidales</taxon>
        <taxon>Noelaerhabdaceae</taxon>
        <taxon>Emiliania</taxon>
    </lineage>
</organism>
<dbReference type="InterPro" id="IPR018775">
    <property type="entry name" value="RlaP"/>
</dbReference>
<dbReference type="SUPFAM" id="SSF53335">
    <property type="entry name" value="S-adenosyl-L-methionine-dependent methyltransferases"/>
    <property type="match status" value="1"/>
</dbReference>
<reference evidence="3" key="1">
    <citation type="journal article" date="2013" name="Nature">
        <title>Pan genome of the phytoplankton Emiliania underpins its global distribution.</title>
        <authorList>
            <person name="Read B.A."/>
            <person name="Kegel J."/>
            <person name="Klute M.J."/>
            <person name="Kuo A."/>
            <person name="Lefebvre S.C."/>
            <person name="Maumus F."/>
            <person name="Mayer C."/>
            <person name="Miller J."/>
            <person name="Monier A."/>
            <person name="Salamov A."/>
            <person name="Young J."/>
            <person name="Aguilar M."/>
            <person name="Claverie J.M."/>
            <person name="Frickenhaus S."/>
            <person name="Gonzalez K."/>
            <person name="Herman E.K."/>
            <person name="Lin Y.C."/>
            <person name="Napier J."/>
            <person name="Ogata H."/>
            <person name="Sarno A.F."/>
            <person name="Shmutz J."/>
            <person name="Schroeder D."/>
            <person name="de Vargas C."/>
            <person name="Verret F."/>
            <person name="von Dassow P."/>
            <person name="Valentin K."/>
            <person name="Van de Peer Y."/>
            <person name="Wheeler G."/>
            <person name="Dacks J.B."/>
            <person name="Delwiche C.F."/>
            <person name="Dyhrman S.T."/>
            <person name="Glockner G."/>
            <person name="John U."/>
            <person name="Richards T."/>
            <person name="Worden A.Z."/>
            <person name="Zhang X."/>
            <person name="Grigoriev I.V."/>
            <person name="Allen A.E."/>
            <person name="Bidle K."/>
            <person name="Borodovsky M."/>
            <person name="Bowler C."/>
            <person name="Brownlee C."/>
            <person name="Cock J.M."/>
            <person name="Elias M."/>
            <person name="Gladyshev V.N."/>
            <person name="Groth M."/>
            <person name="Guda C."/>
            <person name="Hadaegh A."/>
            <person name="Iglesias-Rodriguez M.D."/>
            <person name="Jenkins J."/>
            <person name="Jones B.M."/>
            <person name="Lawson T."/>
            <person name="Leese F."/>
            <person name="Lindquist E."/>
            <person name="Lobanov A."/>
            <person name="Lomsadze A."/>
            <person name="Malik S.B."/>
            <person name="Marsh M.E."/>
            <person name="Mackinder L."/>
            <person name="Mock T."/>
            <person name="Mueller-Roeber B."/>
            <person name="Pagarete A."/>
            <person name="Parker M."/>
            <person name="Probert I."/>
            <person name="Quesneville H."/>
            <person name="Raines C."/>
            <person name="Rensing S.A."/>
            <person name="Riano-Pachon D.M."/>
            <person name="Richier S."/>
            <person name="Rokitta S."/>
            <person name="Shiraiwa Y."/>
            <person name="Soanes D.M."/>
            <person name="van der Giezen M."/>
            <person name="Wahlund T.M."/>
            <person name="Williams B."/>
            <person name="Wilson W."/>
            <person name="Wolfe G."/>
            <person name="Wurch L.L."/>
        </authorList>
    </citation>
    <scope>NUCLEOTIDE SEQUENCE</scope>
</reference>
<protein>
    <submittedName>
        <fullName evidence="2">Uncharacterized protein</fullName>
    </submittedName>
</protein>
<dbReference type="GeneID" id="17271015"/>
<dbReference type="InterPro" id="IPR029063">
    <property type="entry name" value="SAM-dependent_MTases_sf"/>
</dbReference>
<feature type="region of interest" description="Disordered" evidence="1">
    <location>
        <begin position="587"/>
        <end position="617"/>
    </location>
</feature>
<evidence type="ECO:0000256" key="1">
    <source>
        <dbReference type="SAM" id="MobiDB-lite"/>
    </source>
</evidence>
<dbReference type="HOGENOM" id="CLU_271633_0_0_1"/>
<dbReference type="EnsemblProtists" id="EOD25469">
    <property type="protein sequence ID" value="EOD25469"/>
    <property type="gene ID" value="EMIHUDRAFT_237699"/>
</dbReference>
<dbReference type="AlphaFoldDB" id="A0A0D3JPN4"/>
<dbReference type="STRING" id="2903.R1EXA5"/>
<accession>A0A0D3JPN4</accession>
<keyword evidence="3" id="KW-1185">Reference proteome</keyword>
<evidence type="ECO:0000313" key="3">
    <source>
        <dbReference type="Proteomes" id="UP000013827"/>
    </source>
</evidence>
<dbReference type="Pfam" id="PF13578">
    <property type="entry name" value="Methyltransf_24"/>
    <property type="match status" value="1"/>
</dbReference>
<reference evidence="2" key="2">
    <citation type="submission" date="2024-10" db="UniProtKB">
        <authorList>
            <consortium name="EnsemblProtists"/>
        </authorList>
    </citation>
    <scope>IDENTIFICATION</scope>
</reference>
<name>A0A0D3JPN4_EMIH1</name>
<dbReference type="Pfam" id="PF10127">
    <property type="entry name" value="RlaP"/>
    <property type="match status" value="2"/>
</dbReference>
<sequence length="1195" mass="127124">MESVSAGSVQAITGAILSYSSSASAPNLEPIAFKEAALARLRNVAVTSREWRDFVSCLPGCTLLFLGRTEHHPLAAVVWHPPAARHAASIEALFAKQGGCSVRPTGAPREVVLAAGRTVLVVEATEFARLLLKRSPQWLSALFAAQAPEFEHAGWQRLTAEADQDTLAGPLFARACVHQAVGRLKQSGSVVAADEEPPALRAAAATAVALLRQGHRLAPGSPAPPASLLERLGEPSDWPRHARPGLLADALAAAQEHCAAIDTHSRSAPSASEVSRLPLLEEWLAGLDQLLHDPDGDAELASLLHPGASQPPAPGFEFKDGVPDLLERLGRPVEPRSVVLAVRSGSHLYGLATGASDEDYTILYLSPAREALRLRPPRAQFESHGSSSFGADKAGELECTGTELASYVEHLTRGNPRVVELLWLPEGAALRAAWPWPELVAQRELFRNQRTVGQYVGLIRERLHRARGLLAQAGSPPQACSDSVVAGVNKCLYHALHKLYDAQRLVAGEALHVASRGEERDRILAARRFGGPPFAAQLDLLDEVEAAVGRLVASLAGRGPPLPPEADVSQLSSWLLSVRRRQLAALEPPPARPVRSASSSGGSGAEPAGEEDSAEVASCLRQLEEEHGVALLFCAEVSSRVIGSSHSRSDHDLVAVFVPPPAAYLSIEAPRKKLSASFATAGCTAVDVVAYELRHASSMLASNNPTLFEALRSPIVYAATEPFASGARALAERYDALALAASWLHHAKRNHVDFIAGASRRGEEGPVRKKYLHVLRPLLSVRWLRERGRLELPAEGGECPEDDATEVDPAAERWPPQQLQQLLSSLGAAEGDAAEGWLAERRRRQRDGGTRHSARALAACDALCVASIQAAAAGHSGGGDTASGWVGGAAASSDQPGLDEIGLRYATIEETATGRDKYLGGDKTSAGQGFTRHYAALLEPLRPLVGVTLLEIGVWYGASLAMWSDYLGPTARIIGIDCSLARFRRRGGGGHLQTSPTHELDTASEAFVSLVARLPRLHIVLDDGDHTALSQWRLLRLLWPRLLPGGVYVIEDVVQPGAFFAPSAFGAVLGAVANESYPRSAEVNRERERVVSAARAAAVAEVEHARRAVAHATAARERAGDGRDRAAIESALAAKVSALEALEAEGGPRIGERRARAAAREFDASVQSAAALAAEAESIEVRRMCVVIRKKGGGE</sequence>
<dbReference type="RefSeq" id="XP_005777898.1">
    <property type="nucleotide sequence ID" value="XM_005777841.1"/>
</dbReference>
<dbReference type="eggNOG" id="ENOG502SDKU">
    <property type="taxonomic scope" value="Eukaryota"/>
</dbReference>
<dbReference type="PANTHER" id="PTHR34817:SF2">
    <property type="entry name" value="NUCLEOTIDYLTRANSFERASE"/>
    <property type="match status" value="1"/>
</dbReference>
<evidence type="ECO:0000313" key="2">
    <source>
        <dbReference type="EnsemblProtists" id="EOD25469"/>
    </source>
</evidence>
<feature type="region of interest" description="Disordered" evidence="1">
    <location>
        <begin position="216"/>
        <end position="235"/>
    </location>
</feature>
<dbReference type="PaxDb" id="2903-EOD25469"/>